<dbReference type="InterPro" id="IPR020846">
    <property type="entry name" value="MFS_dom"/>
</dbReference>
<feature type="transmembrane region" description="Helical" evidence="7">
    <location>
        <begin position="327"/>
        <end position="345"/>
    </location>
</feature>
<dbReference type="PANTHER" id="PTHR42718">
    <property type="entry name" value="MAJOR FACILITATOR SUPERFAMILY MULTIDRUG TRANSPORTER MFSC"/>
    <property type="match status" value="1"/>
</dbReference>
<evidence type="ECO:0000256" key="7">
    <source>
        <dbReference type="SAM" id="Phobius"/>
    </source>
</evidence>
<evidence type="ECO:0000313" key="9">
    <source>
        <dbReference type="EMBL" id="MCY1144546.1"/>
    </source>
</evidence>
<evidence type="ECO:0000256" key="1">
    <source>
        <dbReference type="ARBA" id="ARBA00004651"/>
    </source>
</evidence>
<feature type="transmembrane region" description="Helical" evidence="7">
    <location>
        <begin position="351"/>
        <end position="377"/>
    </location>
</feature>
<gene>
    <name evidence="9" type="ORF">OWR29_41665</name>
</gene>
<dbReference type="EMBL" id="JAPNTZ010000020">
    <property type="protein sequence ID" value="MCY1144546.1"/>
    <property type="molecule type" value="Genomic_DNA"/>
</dbReference>
<keyword evidence="10" id="KW-1185">Reference proteome</keyword>
<dbReference type="InterPro" id="IPR011701">
    <property type="entry name" value="MFS"/>
</dbReference>
<dbReference type="RefSeq" id="WP_267569127.1">
    <property type="nucleotide sequence ID" value="NZ_JAPNTZ010000020.1"/>
</dbReference>
<feature type="transmembrane region" description="Helical" evidence="7">
    <location>
        <begin position="77"/>
        <end position="97"/>
    </location>
</feature>
<feature type="transmembrane region" description="Helical" evidence="7">
    <location>
        <begin position="398"/>
        <end position="415"/>
    </location>
</feature>
<dbReference type="Pfam" id="PF07690">
    <property type="entry name" value="MFS_1"/>
    <property type="match status" value="2"/>
</dbReference>
<reference evidence="9" key="1">
    <citation type="submission" date="2022-11" db="EMBL/GenBank/DDBJ databases">
        <authorList>
            <person name="Somphong A."/>
            <person name="Phongsopitanun W."/>
        </authorList>
    </citation>
    <scope>NUCLEOTIDE SEQUENCE</scope>
    <source>
        <strain evidence="9">Pm04-4</strain>
    </source>
</reference>
<dbReference type="Gene3D" id="1.20.1720.10">
    <property type="entry name" value="Multidrug resistance protein D"/>
    <property type="match status" value="1"/>
</dbReference>
<keyword evidence="2" id="KW-0813">Transport</keyword>
<feature type="transmembrane region" description="Helical" evidence="7">
    <location>
        <begin position="198"/>
        <end position="216"/>
    </location>
</feature>
<feature type="transmembrane region" description="Helical" evidence="7">
    <location>
        <begin position="288"/>
        <end position="306"/>
    </location>
</feature>
<protein>
    <submittedName>
        <fullName evidence="9">MFS transporter</fullName>
    </submittedName>
</protein>
<evidence type="ECO:0000313" key="10">
    <source>
        <dbReference type="Proteomes" id="UP001151002"/>
    </source>
</evidence>
<feature type="transmembrane region" description="Helical" evidence="7">
    <location>
        <begin position="160"/>
        <end position="178"/>
    </location>
</feature>
<feature type="transmembrane region" description="Helical" evidence="7">
    <location>
        <begin position="132"/>
        <end position="154"/>
    </location>
</feature>
<dbReference type="SUPFAM" id="SSF103473">
    <property type="entry name" value="MFS general substrate transporter"/>
    <property type="match status" value="1"/>
</dbReference>
<name>A0ABT4BDE5_9ACTN</name>
<accession>A0ABT4BDE5</accession>
<dbReference type="Proteomes" id="UP001151002">
    <property type="component" value="Unassembled WGS sequence"/>
</dbReference>
<evidence type="ECO:0000256" key="2">
    <source>
        <dbReference type="ARBA" id="ARBA00022448"/>
    </source>
</evidence>
<keyword evidence="4 7" id="KW-0812">Transmembrane</keyword>
<dbReference type="InterPro" id="IPR036259">
    <property type="entry name" value="MFS_trans_sf"/>
</dbReference>
<keyword evidence="5 7" id="KW-1133">Transmembrane helix</keyword>
<feature type="transmembrane region" description="Helical" evidence="7">
    <location>
        <begin position="45"/>
        <end position="65"/>
    </location>
</feature>
<keyword evidence="6 7" id="KW-0472">Membrane</keyword>
<dbReference type="PANTHER" id="PTHR42718:SF46">
    <property type="entry name" value="BLR6921 PROTEIN"/>
    <property type="match status" value="1"/>
</dbReference>
<evidence type="ECO:0000259" key="8">
    <source>
        <dbReference type="PROSITE" id="PS50850"/>
    </source>
</evidence>
<evidence type="ECO:0000256" key="5">
    <source>
        <dbReference type="ARBA" id="ARBA00022989"/>
    </source>
</evidence>
<keyword evidence="3" id="KW-1003">Cell membrane</keyword>
<sequence>MDRKARSLALLVAGAFFMEILDATVMAPAAPHIAEDLGVPPVTVNVAITAYLLTLAVFIPISGWLTERFGARRVFTVAIVVFTLASAGCALAVNLPMLVGTRVLQGVGGALMVPVGRLVVIRTTAKTDLVRAIAYLTWPALTAPLIAPALGGVLSTYASWRLIFLVNVPLGLIALPLARRLIPDVRSDAPVRLDRRGFLLVAAGTAALVAGLEGVAEQHPRWPLAAALLVAAAATLAFTVRYLRRTANPLVDLRILRVRTYRVTALGGSVFRAVMNAIPFLLPLLFQLAFGWTAAQAGLVVIALFAGNVGIKPVTTPLMRRFGMRPVMLGAVLASAAGLLALASLTESTPLLLIIVVLALSGTFRSIGFTTYNTVAFADVPPERMTSANTLMSTIQELGAGLGVALGALLVRLGATFTEDTEPRFRFAFLALAALLIVPAVEAFRLPAAAGNVVAGRSKPAGNRGGRTGT</sequence>
<feature type="transmembrane region" description="Helical" evidence="7">
    <location>
        <begin position="103"/>
        <end position="120"/>
    </location>
</feature>
<feature type="transmembrane region" description="Helical" evidence="7">
    <location>
        <begin position="263"/>
        <end position="282"/>
    </location>
</feature>
<evidence type="ECO:0000256" key="3">
    <source>
        <dbReference type="ARBA" id="ARBA00022475"/>
    </source>
</evidence>
<proteinExistence type="predicted"/>
<feature type="transmembrane region" description="Helical" evidence="7">
    <location>
        <begin position="222"/>
        <end position="243"/>
    </location>
</feature>
<comment type="caution">
    <text evidence="9">The sequence shown here is derived from an EMBL/GenBank/DDBJ whole genome shotgun (WGS) entry which is preliminary data.</text>
</comment>
<evidence type="ECO:0000256" key="6">
    <source>
        <dbReference type="ARBA" id="ARBA00023136"/>
    </source>
</evidence>
<dbReference type="Gene3D" id="1.20.1250.20">
    <property type="entry name" value="MFS general substrate transporter like domains"/>
    <property type="match status" value="1"/>
</dbReference>
<feature type="domain" description="Major facilitator superfamily (MFS) profile" evidence="8">
    <location>
        <begin position="8"/>
        <end position="451"/>
    </location>
</feature>
<evidence type="ECO:0000256" key="4">
    <source>
        <dbReference type="ARBA" id="ARBA00022692"/>
    </source>
</evidence>
<organism evidence="9 10">
    <name type="scientific">Paractinoplanes pyxinae</name>
    <dbReference type="NCBI Taxonomy" id="2997416"/>
    <lineage>
        <taxon>Bacteria</taxon>
        <taxon>Bacillati</taxon>
        <taxon>Actinomycetota</taxon>
        <taxon>Actinomycetes</taxon>
        <taxon>Micromonosporales</taxon>
        <taxon>Micromonosporaceae</taxon>
        <taxon>Paractinoplanes</taxon>
    </lineage>
</organism>
<feature type="transmembrane region" description="Helical" evidence="7">
    <location>
        <begin position="427"/>
        <end position="448"/>
    </location>
</feature>
<dbReference type="PROSITE" id="PS50850">
    <property type="entry name" value="MFS"/>
    <property type="match status" value="1"/>
</dbReference>
<comment type="subcellular location">
    <subcellularLocation>
        <location evidence="1">Cell membrane</location>
        <topology evidence="1">Multi-pass membrane protein</topology>
    </subcellularLocation>
</comment>